<evidence type="ECO:0000256" key="1">
    <source>
        <dbReference type="SAM" id="Phobius"/>
    </source>
</evidence>
<dbReference type="OMA" id="AWHEIDA"/>
<keyword evidence="1" id="KW-0812">Transmembrane</keyword>
<sequence>MDVTQKRAWLVMAVGFFLFGLSMLVLTDEPGVLTVVGGVLLVAFNGWRLVTAVVRPFRFRIDADGLDVRVAGLRRTLAWHEIDAIVLCRPAATGPAPWLLLVPAAGVLDRPLTEPSPVDGRKGLLLLDLGTVRQSVDEVTAALIRFGGGRFVDGRQHRRPASETPSFTTALRGYDQRQIDELVGQGLEAFASGVPTQRSAVRAQIESARTDLAISLRGYDIAEVDDYLDRLSADLADEPGPRAG</sequence>
<keyword evidence="3" id="KW-1185">Reference proteome</keyword>
<protein>
    <recommendedName>
        <fullName evidence="4">DivIVA domain-containing protein</fullName>
    </recommendedName>
</protein>
<feature type="transmembrane region" description="Helical" evidence="1">
    <location>
        <begin position="32"/>
        <end position="50"/>
    </location>
</feature>
<feature type="transmembrane region" description="Helical" evidence="1">
    <location>
        <begin position="7"/>
        <end position="26"/>
    </location>
</feature>
<reference evidence="2 3" key="1">
    <citation type="submission" date="2015-10" db="EMBL/GenBank/DDBJ databases">
        <authorList>
            <person name="Ju K.-S."/>
            <person name="Doroghazi J.R."/>
            <person name="Metcalf W.W."/>
        </authorList>
    </citation>
    <scope>NUCLEOTIDE SEQUENCE [LARGE SCALE GENOMIC DNA]</scope>
    <source>
        <strain evidence="2 3">NRRL B-24793</strain>
    </source>
</reference>
<evidence type="ECO:0000313" key="3">
    <source>
        <dbReference type="Proteomes" id="UP000053246"/>
    </source>
</evidence>
<proteinExistence type="predicted"/>
<dbReference type="EMBL" id="LMWI01000001">
    <property type="protein sequence ID" value="KUJ48481.1"/>
    <property type="molecule type" value="Genomic_DNA"/>
</dbReference>
<gene>
    <name evidence="2" type="ORF">ADL17_05400</name>
</gene>
<evidence type="ECO:0000313" key="2">
    <source>
        <dbReference type="EMBL" id="KUJ48481.1"/>
    </source>
</evidence>
<evidence type="ECO:0008006" key="4">
    <source>
        <dbReference type="Google" id="ProtNLM"/>
    </source>
</evidence>
<keyword evidence="1" id="KW-0472">Membrane</keyword>
<name>A0A9X0LFM7_9ACTN</name>
<dbReference type="Proteomes" id="UP000053246">
    <property type="component" value="Unassembled WGS sequence"/>
</dbReference>
<comment type="caution">
    <text evidence="2">The sequence shown here is derived from an EMBL/GenBank/DDBJ whole genome shotgun (WGS) entry which is preliminary data.</text>
</comment>
<accession>A0A9X0LFM7</accession>
<keyword evidence="1" id="KW-1133">Transmembrane helix</keyword>
<dbReference type="RefSeq" id="WP_013731782.1">
    <property type="nucleotide sequence ID" value="NZ_LMWI01000001.1"/>
</dbReference>
<dbReference type="AlphaFoldDB" id="A0A9X0LFM7"/>
<dbReference type="InterPro" id="IPR019933">
    <property type="entry name" value="DivIVA_domain"/>
</dbReference>
<dbReference type="NCBIfam" id="TIGR03544">
    <property type="entry name" value="DivI1A_domain"/>
    <property type="match status" value="1"/>
</dbReference>
<organism evidence="2 3">
    <name type="scientific">Micromonospora maris</name>
    <dbReference type="NCBI Taxonomy" id="1003110"/>
    <lineage>
        <taxon>Bacteria</taxon>
        <taxon>Bacillati</taxon>
        <taxon>Actinomycetota</taxon>
        <taxon>Actinomycetes</taxon>
        <taxon>Micromonosporales</taxon>
        <taxon>Micromonosporaceae</taxon>
        <taxon>Micromonospora</taxon>
    </lineage>
</organism>